<dbReference type="Pfam" id="PF13673">
    <property type="entry name" value="Acetyltransf_10"/>
    <property type="match status" value="1"/>
</dbReference>
<dbReference type="EMBL" id="JWLW01000017">
    <property type="protein sequence ID" value="KHT52546.1"/>
    <property type="molecule type" value="Genomic_DNA"/>
</dbReference>
<sequence length="152" mass="17503">MAFTIQNVDWEKDKHRLKALREHVFVLEWRVPEASEFDEHDHSACHVLIINDENEPIATGRLTQRGELGRIAVKRCHRTLPVYRALFEALITVAKRNNVPNIKVICNLESVSYHKSIGFTPDGQVFMDAGVPRQRLKCPAERFPLPDVTQLH</sequence>
<keyword evidence="3" id="KW-1185">Reference proteome</keyword>
<dbReference type="RefSeq" id="WP_039220671.1">
    <property type="nucleotide sequence ID" value="NZ_JWLW01000017.1"/>
</dbReference>
<comment type="caution">
    <text evidence="2">The sequence shown here is derived from an EMBL/GenBank/DDBJ whole genome shotgun (WGS) entry which is preliminary data.</text>
</comment>
<name>A0A0B3Y875_9ALTE</name>
<evidence type="ECO:0000313" key="3">
    <source>
        <dbReference type="Proteomes" id="UP000031197"/>
    </source>
</evidence>
<dbReference type="PROSITE" id="PS51186">
    <property type="entry name" value="GNAT"/>
    <property type="match status" value="1"/>
</dbReference>
<dbReference type="Gene3D" id="3.40.630.30">
    <property type="match status" value="1"/>
</dbReference>
<evidence type="ECO:0000259" key="1">
    <source>
        <dbReference type="PROSITE" id="PS51186"/>
    </source>
</evidence>
<gene>
    <name evidence="2" type="ORF">RJ41_11345</name>
</gene>
<feature type="domain" description="N-acetyltransferase" evidence="1">
    <location>
        <begin position="3"/>
        <end position="141"/>
    </location>
</feature>
<proteinExistence type="predicted"/>
<dbReference type="SUPFAM" id="SSF55729">
    <property type="entry name" value="Acyl-CoA N-acyltransferases (Nat)"/>
    <property type="match status" value="1"/>
</dbReference>
<dbReference type="GO" id="GO:0016747">
    <property type="term" value="F:acyltransferase activity, transferring groups other than amino-acyl groups"/>
    <property type="evidence" value="ECO:0007669"/>
    <property type="project" value="InterPro"/>
</dbReference>
<organism evidence="2 3">
    <name type="scientific">Alteromonas marina</name>
    <dbReference type="NCBI Taxonomy" id="203795"/>
    <lineage>
        <taxon>Bacteria</taxon>
        <taxon>Pseudomonadati</taxon>
        <taxon>Pseudomonadota</taxon>
        <taxon>Gammaproteobacteria</taxon>
        <taxon>Alteromonadales</taxon>
        <taxon>Alteromonadaceae</taxon>
        <taxon>Alteromonas/Salinimonas group</taxon>
        <taxon>Alteromonas</taxon>
    </lineage>
</organism>
<dbReference type="InterPro" id="IPR016181">
    <property type="entry name" value="Acyl_CoA_acyltransferase"/>
</dbReference>
<protein>
    <recommendedName>
        <fullName evidence="1">N-acetyltransferase domain-containing protein</fullName>
    </recommendedName>
</protein>
<evidence type="ECO:0000313" key="2">
    <source>
        <dbReference type="EMBL" id="KHT52546.1"/>
    </source>
</evidence>
<reference evidence="2 3" key="1">
    <citation type="submission" date="2014-12" db="EMBL/GenBank/DDBJ databases">
        <title>Genome sequencing of Alteromonas marina AD001.</title>
        <authorList>
            <person name="Adrian T.G.S."/>
            <person name="Chan K.G."/>
        </authorList>
    </citation>
    <scope>NUCLEOTIDE SEQUENCE [LARGE SCALE GENOMIC DNA]</scope>
    <source>
        <strain evidence="2 3">AD001</strain>
    </source>
</reference>
<dbReference type="InterPro" id="IPR000182">
    <property type="entry name" value="GNAT_dom"/>
</dbReference>
<dbReference type="OrthoDB" id="9796171at2"/>
<dbReference type="AlphaFoldDB" id="A0A0B3Y875"/>
<accession>A0A0B3Y875</accession>
<dbReference type="Proteomes" id="UP000031197">
    <property type="component" value="Unassembled WGS sequence"/>
</dbReference>